<reference evidence="1 2" key="1">
    <citation type="submission" date="2019-07" db="EMBL/GenBank/DDBJ databases">
        <authorList>
            <person name="Huq M.A."/>
        </authorList>
    </citation>
    <scope>NUCLEOTIDE SEQUENCE [LARGE SCALE GENOMIC DNA]</scope>
    <source>
        <strain evidence="1 2">MAH-3</strain>
    </source>
</reference>
<gene>
    <name evidence="1" type="ORF">FO442_07180</name>
</gene>
<accession>A0A556N020</accession>
<name>A0A556N020_9FLAO</name>
<comment type="caution">
    <text evidence="1">The sequence shown here is derived from an EMBL/GenBank/DDBJ whole genome shotgun (WGS) entry which is preliminary data.</text>
</comment>
<dbReference type="RefSeq" id="WP_144332488.1">
    <property type="nucleotide sequence ID" value="NZ_VLPL01000003.1"/>
</dbReference>
<proteinExistence type="predicted"/>
<dbReference type="OrthoDB" id="1472442at2"/>
<organism evidence="1 2">
    <name type="scientific">Fluviicola chungangensis</name>
    <dbReference type="NCBI Taxonomy" id="2597671"/>
    <lineage>
        <taxon>Bacteria</taxon>
        <taxon>Pseudomonadati</taxon>
        <taxon>Bacteroidota</taxon>
        <taxon>Flavobacteriia</taxon>
        <taxon>Flavobacteriales</taxon>
        <taxon>Crocinitomicaceae</taxon>
        <taxon>Fluviicola</taxon>
    </lineage>
</organism>
<evidence type="ECO:0008006" key="3">
    <source>
        <dbReference type="Google" id="ProtNLM"/>
    </source>
</evidence>
<dbReference type="EMBL" id="VLPL01000003">
    <property type="protein sequence ID" value="TSJ45532.1"/>
    <property type="molecule type" value="Genomic_DNA"/>
</dbReference>
<protein>
    <recommendedName>
        <fullName evidence="3">Outer membrane beta-barrel protein</fullName>
    </recommendedName>
</protein>
<dbReference type="Proteomes" id="UP000316008">
    <property type="component" value="Unassembled WGS sequence"/>
</dbReference>
<evidence type="ECO:0000313" key="2">
    <source>
        <dbReference type="Proteomes" id="UP000316008"/>
    </source>
</evidence>
<keyword evidence="2" id="KW-1185">Reference proteome</keyword>
<evidence type="ECO:0000313" key="1">
    <source>
        <dbReference type="EMBL" id="TSJ45532.1"/>
    </source>
</evidence>
<dbReference type="AlphaFoldDB" id="A0A556N020"/>
<sequence>MKNRILIFFFLLSGSGFSQLDEQSLRNLFNEFHVSVNHGIGSERNFFGAGLGVNHVFRADQALGARVGLQADFYHFWNGGVSGPEFNKYESRYNQHFNALNISVPIAMQVNFGYSVRYLFEMGAELGVNAATAYSADIIHSGSAPS</sequence>